<proteinExistence type="predicted"/>
<gene>
    <name evidence="1" type="ORF">LCGC14_3051290</name>
</gene>
<organism evidence="1">
    <name type="scientific">marine sediment metagenome</name>
    <dbReference type="NCBI Taxonomy" id="412755"/>
    <lineage>
        <taxon>unclassified sequences</taxon>
        <taxon>metagenomes</taxon>
        <taxon>ecological metagenomes</taxon>
    </lineage>
</organism>
<protein>
    <submittedName>
        <fullName evidence="1">Uncharacterized protein</fullName>
    </submittedName>
</protein>
<evidence type="ECO:0000313" key="1">
    <source>
        <dbReference type="EMBL" id="KKK57755.1"/>
    </source>
</evidence>
<comment type="caution">
    <text evidence="1">The sequence shown here is derived from an EMBL/GenBank/DDBJ whole genome shotgun (WGS) entry which is preliminary data.</text>
</comment>
<sequence>MVLISTPRVIANWDVGAFTITGTQFISDIAGGTPPFVVTSTTEVANLTAASATLAADATTLETPRDIGGVSFDGSASIVPTTIVVADTEDATTFVGLWTDATGSLLPKTDEQLTYVANTGVLTAAGFAGPLTGAVTGAASGNLLNSESDILIGTLTADGLTLGQDENITLGAQTLDHDGTDFVFNDSVNLGANALTTSVNIKSEPKEWNFNIINPLATQTEDTQVCIIVSTSAALTISNIKITLDAAGNEVAGDLMFADAFIGFANATVINVCDTTSGVLDDSAMADGTIPSGKVVYFQFDSAPNTAITQMGWKITWSYD</sequence>
<dbReference type="EMBL" id="LAZR01064317">
    <property type="protein sequence ID" value="KKK57755.1"/>
    <property type="molecule type" value="Genomic_DNA"/>
</dbReference>
<dbReference type="AlphaFoldDB" id="A0A0F8X9T1"/>
<accession>A0A0F8X9T1</accession>
<reference evidence="1" key="1">
    <citation type="journal article" date="2015" name="Nature">
        <title>Complex archaea that bridge the gap between prokaryotes and eukaryotes.</title>
        <authorList>
            <person name="Spang A."/>
            <person name="Saw J.H."/>
            <person name="Jorgensen S.L."/>
            <person name="Zaremba-Niedzwiedzka K."/>
            <person name="Martijn J."/>
            <person name="Lind A.E."/>
            <person name="van Eijk R."/>
            <person name="Schleper C."/>
            <person name="Guy L."/>
            <person name="Ettema T.J."/>
        </authorList>
    </citation>
    <scope>NUCLEOTIDE SEQUENCE</scope>
</reference>
<name>A0A0F8X9T1_9ZZZZ</name>